<evidence type="ECO:0000256" key="2">
    <source>
        <dbReference type="ARBA" id="ARBA00004236"/>
    </source>
</evidence>
<evidence type="ECO:0000256" key="13">
    <source>
        <dbReference type="ARBA" id="ARBA00022753"/>
    </source>
</evidence>
<dbReference type="AlphaFoldDB" id="A0A8C9FEN5"/>
<evidence type="ECO:0000256" key="11">
    <source>
        <dbReference type="ARBA" id="ARBA00022475"/>
    </source>
</evidence>
<keyword evidence="14" id="KW-0832">Ubl conjugation</keyword>
<dbReference type="Ensembl" id="ENSPSTT00000015408.1">
    <property type="protein sequence ID" value="ENSPSTP00000014684.1"/>
    <property type="gene ID" value="ENSPSTG00000010411.1"/>
</dbReference>
<dbReference type="GO" id="GO:0032585">
    <property type="term" value="C:multivesicular body membrane"/>
    <property type="evidence" value="ECO:0007669"/>
    <property type="project" value="UniProtKB-SubCell"/>
</dbReference>
<dbReference type="GO" id="GO:0005765">
    <property type="term" value="C:lysosomal membrane"/>
    <property type="evidence" value="ECO:0007669"/>
    <property type="project" value="UniProtKB-SubCell"/>
</dbReference>
<evidence type="ECO:0000256" key="7">
    <source>
        <dbReference type="ARBA" id="ARBA00004656"/>
    </source>
</evidence>
<keyword evidence="13" id="KW-0967">Endosome</keyword>
<keyword evidence="22" id="KW-1185">Reference proteome</keyword>
<evidence type="ECO:0000256" key="14">
    <source>
        <dbReference type="ARBA" id="ARBA00022843"/>
    </source>
</evidence>
<evidence type="ECO:0000256" key="20">
    <source>
        <dbReference type="ARBA" id="ARBA00046444"/>
    </source>
</evidence>
<evidence type="ECO:0000256" key="6">
    <source>
        <dbReference type="ARBA" id="ARBA00004414"/>
    </source>
</evidence>
<evidence type="ECO:0000256" key="4">
    <source>
        <dbReference type="ARBA" id="ARBA00004333"/>
    </source>
</evidence>
<keyword evidence="17" id="KW-0458">Lysosome</keyword>
<dbReference type="Proteomes" id="UP000694428">
    <property type="component" value="Unplaced"/>
</dbReference>
<dbReference type="GO" id="GO:0042995">
    <property type="term" value="C:cell projection"/>
    <property type="evidence" value="ECO:0007669"/>
    <property type="project" value="UniProtKB-SubCell"/>
</dbReference>
<dbReference type="GO" id="GO:0005886">
    <property type="term" value="C:plasma membrane"/>
    <property type="evidence" value="ECO:0007669"/>
    <property type="project" value="UniProtKB-SubCell"/>
</dbReference>
<name>A0A8C9FEN5_PAVCR</name>
<organism evidence="21 22">
    <name type="scientific">Pavo cristatus</name>
    <name type="common">Indian peafowl</name>
    <name type="synonym">Blue peafowl</name>
    <dbReference type="NCBI Taxonomy" id="9049"/>
    <lineage>
        <taxon>Eukaryota</taxon>
        <taxon>Metazoa</taxon>
        <taxon>Chordata</taxon>
        <taxon>Craniata</taxon>
        <taxon>Vertebrata</taxon>
        <taxon>Euteleostomi</taxon>
        <taxon>Archelosauria</taxon>
        <taxon>Archosauria</taxon>
        <taxon>Dinosauria</taxon>
        <taxon>Saurischia</taxon>
        <taxon>Theropoda</taxon>
        <taxon>Coelurosauria</taxon>
        <taxon>Aves</taxon>
        <taxon>Neognathae</taxon>
        <taxon>Galloanserae</taxon>
        <taxon>Galliformes</taxon>
        <taxon>Phasianidae</taxon>
        <taxon>Phasianinae</taxon>
        <taxon>Pavo</taxon>
    </lineage>
</organism>
<accession>A0A8C9FEN5</accession>
<proteinExistence type="inferred from homology"/>
<keyword evidence="18" id="KW-0966">Cell projection</keyword>
<dbReference type="PANTHER" id="PTHR12479">
    <property type="entry name" value="LYSOSOMAL-ASSOCIATED TRANSMEMBRANE PROTEIN"/>
    <property type="match status" value="1"/>
</dbReference>
<dbReference type="PANTHER" id="PTHR12479:SF6">
    <property type="entry name" value="LYSOSOMAL-ASSOCIATED TRANSMEMBRANE PROTEIN 4B"/>
    <property type="match status" value="1"/>
</dbReference>
<keyword evidence="12" id="KW-0812">Transmembrane</keyword>
<evidence type="ECO:0000256" key="15">
    <source>
        <dbReference type="ARBA" id="ARBA00022989"/>
    </source>
</evidence>
<evidence type="ECO:0000256" key="9">
    <source>
        <dbReference type="ARBA" id="ARBA00018954"/>
    </source>
</evidence>
<evidence type="ECO:0000256" key="19">
    <source>
        <dbReference type="ARBA" id="ARBA00045893"/>
    </source>
</evidence>
<comment type="subcellular location">
    <subcellularLocation>
        <location evidence="2">Cell membrane</location>
    </subcellularLocation>
    <subcellularLocation>
        <location evidence="3">Cell projection</location>
    </subcellularLocation>
    <subcellularLocation>
        <location evidence="1">Endomembrane system</location>
        <topology evidence="1">Multi-pass membrane protein</topology>
    </subcellularLocation>
    <subcellularLocation>
        <location evidence="5">Endosome</location>
        <location evidence="5">Multivesicular body lumen</location>
    </subcellularLocation>
    <subcellularLocation>
        <location evidence="4">Endosome</location>
        <location evidence="4">Multivesicular body membrane</location>
    </subcellularLocation>
    <subcellularLocation>
        <location evidence="6">Late endosome membrane</location>
    </subcellularLocation>
    <subcellularLocation>
        <location evidence="7">Lysosome membrane</location>
    </subcellularLocation>
</comment>
<dbReference type="InterPro" id="IPR004687">
    <property type="entry name" value="LAPTM4/5"/>
</dbReference>
<comment type="similarity">
    <text evidence="8">Belongs to the LAPTM4/LAPTM5 transporter family.</text>
</comment>
<dbReference type="Ensembl" id="ENSPSTT00000012658.1">
    <property type="protein sequence ID" value="ENSPSTP00000012070.1"/>
    <property type="gene ID" value="ENSPSTG00000008505.1"/>
</dbReference>
<evidence type="ECO:0000256" key="8">
    <source>
        <dbReference type="ARBA" id="ARBA00010076"/>
    </source>
</evidence>
<evidence type="ECO:0000256" key="5">
    <source>
        <dbReference type="ARBA" id="ARBA00004356"/>
    </source>
</evidence>
<keyword evidence="15" id="KW-1133">Transmembrane helix</keyword>
<evidence type="ECO:0000256" key="16">
    <source>
        <dbReference type="ARBA" id="ARBA00023136"/>
    </source>
</evidence>
<evidence type="ECO:0000256" key="17">
    <source>
        <dbReference type="ARBA" id="ARBA00023228"/>
    </source>
</evidence>
<dbReference type="Pfam" id="PF03821">
    <property type="entry name" value="Mtp"/>
    <property type="match status" value="1"/>
</dbReference>
<keyword evidence="11" id="KW-1003">Cell membrane</keyword>
<keyword evidence="16" id="KW-0472">Membrane</keyword>
<reference evidence="21" key="1">
    <citation type="submission" date="2025-05" db="UniProtKB">
        <authorList>
            <consortium name="Ensembl"/>
        </authorList>
    </citation>
    <scope>IDENTIFICATION</scope>
</reference>
<evidence type="ECO:0000256" key="3">
    <source>
        <dbReference type="ARBA" id="ARBA00004316"/>
    </source>
</evidence>
<evidence type="ECO:0000256" key="18">
    <source>
        <dbReference type="ARBA" id="ARBA00023273"/>
    </source>
</evidence>
<protein>
    <recommendedName>
        <fullName evidence="9">Lysosomal-associated transmembrane protein 4B</fullName>
    </recommendedName>
</protein>
<keyword evidence="10" id="KW-0813">Transport</keyword>
<comment type="function">
    <text evidence="19">Required for optimal lysosomal function. Blocks EGF-stimulated EGFR intraluminal sorting and degradation. Conversely by binding with the phosphatidylinositol 4,5-bisphosphate, regulates its PIP5K1C interaction, inhibits HGS ubiquitination and relieves LAPTM4B inhibition of EGFR degradation. Recruits SLC3A2 and SLC7A5 (the Leu transporter) to the lysosome, promoting entry of leucine and other essential amino acid (EAA) into the lysosome, stimulating activation of proton-transporting vacuolar (V)-ATPase protein pump (V-ATPase) and hence mTORC1 activation. Plays a role as negative regulator of TGFB1 production in regulatory T cells. Binds ceramide and facilitates its exit from late endosome in order to control cell death pathways.</text>
</comment>
<evidence type="ECO:0000256" key="10">
    <source>
        <dbReference type="ARBA" id="ARBA00022448"/>
    </source>
</evidence>
<evidence type="ECO:0000256" key="12">
    <source>
        <dbReference type="ARBA" id="ARBA00022692"/>
    </source>
</evidence>
<sequence>MPGLLLSPGVQFAQICGMKMYMVYFLYIMIKLFSLQGYLISCVWNCYRYINGRNNSEVLVYITTNDTAVLLPPYDDPANGAAKDPPPPYVSA</sequence>
<evidence type="ECO:0000313" key="21">
    <source>
        <dbReference type="Ensembl" id="ENSPSTP00000014684.1"/>
    </source>
</evidence>
<evidence type="ECO:0000256" key="1">
    <source>
        <dbReference type="ARBA" id="ARBA00004127"/>
    </source>
</evidence>
<dbReference type="InterPro" id="IPR051115">
    <property type="entry name" value="LAPTM_transporter"/>
</dbReference>
<comment type="subunit">
    <text evidence="20">Homooligomer; upon reaching the lysosomes. Interacts with MCOLN1. Interacts with NEDD4; may play a role in the lysosomal sorting of LAPTM4B; enhances HGS association with NEDD4; mediates inhibition of EGFR degradation. Interacts with PIP5K1C; promotes SNX5 association with LAPTM4B; kinase activity of PIP5K1C is required; interaction is regulated by phosphatidylinositol 4,5-bisphosphate generated by PIP5K1C. Interacts with HGS; promotes HGS ubiquitination. Interacts with SNX5. Interacts with SLC3A2 and SLC7A5; recruits SLC3A2 and SLC7A5 to lysosomes to promote leucine uptake into these organelles and is required for mTORC1 activation. Interacts with LRRC32; decreases TGFB1 production in regulatory T cells. Interacts with BECN1; competes with EGFR for LAPTM4B binding; regulates EGFR activity. Interacts with EGFR; positively correlates with EGFR activation.</text>
</comment>
<evidence type="ECO:0000313" key="22">
    <source>
        <dbReference type="Proteomes" id="UP000694428"/>
    </source>
</evidence>